<comment type="caution">
    <text evidence="13">The sequence shown here is derived from an EMBL/GenBank/DDBJ whole genome shotgun (WGS) entry which is preliminary data.</text>
</comment>
<keyword evidence="3" id="KW-0597">Phosphoprotein</keyword>
<evidence type="ECO:0000256" key="4">
    <source>
        <dbReference type="ARBA" id="ARBA00022679"/>
    </source>
</evidence>
<dbReference type="EC" id="2.7.13.3" evidence="2"/>
<dbReference type="AlphaFoldDB" id="A0AAE3YM31"/>
<evidence type="ECO:0000259" key="11">
    <source>
        <dbReference type="Pfam" id="PF07730"/>
    </source>
</evidence>
<feature type="transmembrane region" description="Helical" evidence="9">
    <location>
        <begin position="124"/>
        <end position="157"/>
    </location>
</feature>
<evidence type="ECO:0000313" key="13">
    <source>
        <dbReference type="EMBL" id="MDR7274689.1"/>
    </source>
</evidence>
<evidence type="ECO:0000256" key="6">
    <source>
        <dbReference type="ARBA" id="ARBA00022777"/>
    </source>
</evidence>
<keyword evidence="8" id="KW-0902">Two-component regulatory system</keyword>
<dbReference type="Pfam" id="PF13796">
    <property type="entry name" value="Sensor"/>
    <property type="match status" value="1"/>
</dbReference>
<keyword evidence="5" id="KW-0547">Nucleotide-binding</keyword>
<keyword evidence="9" id="KW-0472">Membrane</keyword>
<evidence type="ECO:0000256" key="5">
    <source>
        <dbReference type="ARBA" id="ARBA00022741"/>
    </source>
</evidence>
<dbReference type="GO" id="GO:0016020">
    <property type="term" value="C:membrane"/>
    <property type="evidence" value="ECO:0007669"/>
    <property type="project" value="InterPro"/>
</dbReference>
<dbReference type="GO" id="GO:0005524">
    <property type="term" value="F:ATP binding"/>
    <property type="evidence" value="ECO:0007669"/>
    <property type="project" value="UniProtKB-KW"/>
</dbReference>
<dbReference type="CDD" id="cd16917">
    <property type="entry name" value="HATPase_UhpB-NarQ-NarX-like"/>
    <property type="match status" value="1"/>
</dbReference>
<dbReference type="InterPro" id="IPR003594">
    <property type="entry name" value="HATPase_dom"/>
</dbReference>
<evidence type="ECO:0000256" key="2">
    <source>
        <dbReference type="ARBA" id="ARBA00012438"/>
    </source>
</evidence>
<dbReference type="Gene3D" id="3.30.565.10">
    <property type="entry name" value="Histidine kinase-like ATPase, C-terminal domain"/>
    <property type="match status" value="1"/>
</dbReference>
<dbReference type="PANTHER" id="PTHR24421">
    <property type="entry name" value="NITRATE/NITRITE SENSOR PROTEIN NARX-RELATED"/>
    <property type="match status" value="1"/>
</dbReference>
<dbReference type="InterPro" id="IPR050482">
    <property type="entry name" value="Sensor_HK_TwoCompSys"/>
</dbReference>
<gene>
    <name evidence="13" type="ORF">J2S41_001467</name>
</gene>
<evidence type="ECO:0000256" key="8">
    <source>
        <dbReference type="ARBA" id="ARBA00023012"/>
    </source>
</evidence>
<organism evidence="13 14">
    <name type="scientific">Catenuloplanes atrovinosus</name>
    <dbReference type="NCBI Taxonomy" id="137266"/>
    <lineage>
        <taxon>Bacteria</taxon>
        <taxon>Bacillati</taxon>
        <taxon>Actinomycetota</taxon>
        <taxon>Actinomycetes</taxon>
        <taxon>Micromonosporales</taxon>
        <taxon>Micromonosporaceae</taxon>
        <taxon>Catenuloplanes</taxon>
    </lineage>
</organism>
<dbReference type="EMBL" id="JAVDYB010000001">
    <property type="protein sequence ID" value="MDR7274689.1"/>
    <property type="molecule type" value="Genomic_DNA"/>
</dbReference>
<reference evidence="13" key="1">
    <citation type="submission" date="2023-07" db="EMBL/GenBank/DDBJ databases">
        <title>Sequencing the genomes of 1000 actinobacteria strains.</title>
        <authorList>
            <person name="Klenk H.-P."/>
        </authorList>
    </citation>
    <scope>NUCLEOTIDE SEQUENCE</scope>
    <source>
        <strain evidence="13">DSM 44707</strain>
    </source>
</reference>
<evidence type="ECO:0000256" key="3">
    <source>
        <dbReference type="ARBA" id="ARBA00022553"/>
    </source>
</evidence>
<keyword evidence="14" id="KW-1185">Reference proteome</keyword>
<evidence type="ECO:0000256" key="9">
    <source>
        <dbReference type="SAM" id="Phobius"/>
    </source>
</evidence>
<keyword evidence="9" id="KW-0812">Transmembrane</keyword>
<feature type="transmembrane region" description="Helical" evidence="9">
    <location>
        <begin position="16"/>
        <end position="46"/>
    </location>
</feature>
<dbReference type="Proteomes" id="UP001183643">
    <property type="component" value="Unassembled WGS sequence"/>
</dbReference>
<keyword evidence="9" id="KW-1133">Transmembrane helix</keyword>
<dbReference type="PANTHER" id="PTHR24421:SF10">
    <property type="entry name" value="NITRATE_NITRITE SENSOR PROTEIN NARQ"/>
    <property type="match status" value="1"/>
</dbReference>
<dbReference type="InterPro" id="IPR011712">
    <property type="entry name" value="Sig_transdc_His_kin_sub3_dim/P"/>
</dbReference>
<evidence type="ECO:0000259" key="10">
    <source>
        <dbReference type="Pfam" id="PF02518"/>
    </source>
</evidence>
<feature type="domain" description="Putative sensor" evidence="12">
    <location>
        <begin position="54"/>
        <end position="210"/>
    </location>
</feature>
<feature type="domain" description="Signal transduction histidine kinase subgroup 3 dimerisation and phosphoacceptor" evidence="11">
    <location>
        <begin position="240"/>
        <end position="306"/>
    </location>
</feature>
<name>A0AAE3YM31_9ACTN</name>
<dbReference type="InterPro" id="IPR025828">
    <property type="entry name" value="Put_sensor_dom"/>
</dbReference>
<keyword evidence="6 13" id="KW-0418">Kinase</keyword>
<dbReference type="GO" id="GO:0000155">
    <property type="term" value="F:phosphorelay sensor kinase activity"/>
    <property type="evidence" value="ECO:0007669"/>
    <property type="project" value="InterPro"/>
</dbReference>
<dbReference type="Pfam" id="PF02518">
    <property type="entry name" value="HATPase_c"/>
    <property type="match status" value="1"/>
</dbReference>
<comment type="catalytic activity">
    <reaction evidence="1">
        <text>ATP + protein L-histidine = ADP + protein N-phospho-L-histidine.</text>
        <dbReference type="EC" id="2.7.13.3"/>
    </reaction>
</comment>
<keyword evidence="7" id="KW-0067">ATP-binding</keyword>
<accession>A0AAE3YM31</accession>
<evidence type="ECO:0000256" key="1">
    <source>
        <dbReference type="ARBA" id="ARBA00000085"/>
    </source>
</evidence>
<protein>
    <recommendedName>
        <fullName evidence="2">histidine kinase</fullName>
        <ecNumber evidence="2">2.7.13.3</ecNumber>
    </recommendedName>
</protein>
<evidence type="ECO:0000313" key="14">
    <source>
        <dbReference type="Proteomes" id="UP001183643"/>
    </source>
</evidence>
<feature type="domain" description="Histidine kinase/HSP90-like ATPase" evidence="10">
    <location>
        <begin position="342"/>
        <end position="426"/>
    </location>
</feature>
<keyword evidence="4" id="KW-0808">Transferase</keyword>
<dbReference type="InterPro" id="IPR036890">
    <property type="entry name" value="HATPase_C_sf"/>
</dbReference>
<sequence length="438" mass="46508">MRSPAYLFTAWPWRSLLYVLTTLVTAALAWPLAIPLVPAVALIMALTGESTVEIGTALAVTSVCVAFYAAGAPLLALPLAILERYRLRLIRHEPVRSGHRMPPETGPWSWLITRYTESATWRAVVYGTLLAAVAPVFCLVALVYVGFAVALLLGPFLVTRDNAMQIVTFTIDTPAEALPWTPLGAVLLAGVPYLVGLTAGLHGLVATALLNEPPANANLHTELVEVSRSRARLVDGFEAERRRIERDLHDGAQQRLVGLTLQLGLAKLDVPGDSPAAASVARAHEEAKRLMAELRDLIAGIHPQVLTDLGLPAALRDLADRTALPVTVRSDLGERPAAQVESTAYFVVAEALTNAVRHGHARQAWVRAFRERGLLIVEVTDDGRGGASPDLGTGLTGLADRAAVAGGRMLLSSPPGGPTVVRVELPWVSASADAGAAS</sequence>
<dbReference type="RefSeq" id="WP_310364677.1">
    <property type="nucleotide sequence ID" value="NZ_JAVDYB010000001.1"/>
</dbReference>
<dbReference type="SUPFAM" id="SSF55874">
    <property type="entry name" value="ATPase domain of HSP90 chaperone/DNA topoisomerase II/histidine kinase"/>
    <property type="match status" value="1"/>
</dbReference>
<dbReference type="Gene3D" id="1.20.5.1930">
    <property type="match status" value="1"/>
</dbReference>
<dbReference type="Pfam" id="PF07730">
    <property type="entry name" value="HisKA_3"/>
    <property type="match status" value="1"/>
</dbReference>
<feature type="transmembrane region" description="Helical" evidence="9">
    <location>
        <begin position="58"/>
        <end position="82"/>
    </location>
</feature>
<evidence type="ECO:0000259" key="12">
    <source>
        <dbReference type="Pfam" id="PF13796"/>
    </source>
</evidence>
<evidence type="ECO:0000256" key="7">
    <source>
        <dbReference type="ARBA" id="ARBA00022840"/>
    </source>
</evidence>
<proteinExistence type="predicted"/>
<dbReference type="GO" id="GO:0046983">
    <property type="term" value="F:protein dimerization activity"/>
    <property type="evidence" value="ECO:0007669"/>
    <property type="project" value="InterPro"/>
</dbReference>